<dbReference type="Proteomes" id="UP000494115">
    <property type="component" value="Unassembled WGS sequence"/>
</dbReference>
<dbReference type="RefSeq" id="WP_175103874.1">
    <property type="nucleotide sequence ID" value="NZ_CADIKM010000004.1"/>
</dbReference>
<organism evidence="2 3">
    <name type="scientific">Pararobbsia alpina</name>
    <dbReference type="NCBI Taxonomy" id="621374"/>
    <lineage>
        <taxon>Bacteria</taxon>
        <taxon>Pseudomonadati</taxon>
        <taxon>Pseudomonadota</taxon>
        <taxon>Betaproteobacteria</taxon>
        <taxon>Burkholderiales</taxon>
        <taxon>Burkholderiaceae</taxon>
        <taxon>Pararobbsia</taxon>
    </lineage>
</organism>
<accession>A0A6S7C5I7</accession>
<sequence>MRKDTSNSHNAYLAIATLDDRMLDHQRGRAVAMIMVAATPNGFRGNSVTLWDEIGPPVQTPQPTDAARAQTGNIVTYNRK</sequence>
<feature type="compositionally biased region" description="Polar residues" evidence="1">
    <location>
        <begin position="70"/>
        <end position="80"/>
    </location>
</feature>
<dbReference type="EMBL" id="CADIKM010000004">
    <property type="protein sequence ID" value="CAB3781704.1"/>
    <property type="molecule type" value="Genomic_DNA"/>
</dbReference>
<feature type="region of interest" description="Disordered" evidence="1">
    <location>
        <begin position="55"/>
        <end position="80"/>
    </location>
</feature>
<gene>
    <name evidence="2" type="ORF">LMG28138_01292</name>
</gene>
<protein>
    <submittedName>
        <fullName evidence="2">Uncharacterized protein</fullName>
    </submittedName>
</protein>
<evidence type="ECO:0000256" key="1">
    <source>
        <dbReference type="SAM" id="MobiDB-lite"/>
    </source>
</evidence>
<reference evidence="2 3" key="1">
    <citation type="submission" date="2020-04" db="EMBL/GenBank/DDBJ databases">
        <authorList>
            <person name="De Canck E."/>
        </authorList>
    </citation>
    <scope>NUCLEOTIDE SEQUENCE [LARGE SCALE GENOMIC DNA]</scope>
    <source>
        <strain evidence="2 3">LMG 28138</strain>
    </source>
</reference>
<evidence type="ECO:0000313" key="3">
    <source>
        <dbReference type="Proteomes" id="UP000494115"/>
    </source>
</evidence>
<dbReference type="AlphaFoldDB" id="A0A6S7C5I7"/>
<keyword evidence="3" id="KW-1185">Reference proteome</keyword>
<proteinExistence type="predicted"/>
<evidence type="ECO:0000313" key="2">
    <source>
        <dbReference type="EMBL" id="CAB3781704.1"/>
    </source>
</evidence>
<name>A0A6S7C5I7_9BURK</name>